<name>A0A2S6IMQ5_9FLAO</name>
<dbReference type="OrthoDB" id="973965at2"/>
<feature type="chain" id="PRO_5015670766" evidence="1">
    <location>
        <begin position="24"/>
        <end position="614"/>
    </location>
</feature>
<evidence type="ECO:0000313" key="3">
    <source>
        <dbReference type="Proteomes" id="UP000239002"/>
    </source>
</evidence>
<gene>
    <name evidence="2" type="ORF">LY01_01077</name>
</gene>
<evidence type="ECO:0000256" key="1">
    <source>
        <dbReference type="SAM" id="SignalP"/>
    </source>
</evidence>
<dbReference type="EMBL" id="PTJE01000002">
    <property type="protein sequence ID" value="PPK95489.1"/>
    <property type="molecule type" value="Genomic_DNA"/>
</dbReference>
<sequence>MKKTFLKQLFFALVIAFSFTSCEKDEALIDNSENAITTNLSKNSRLNEIDEKLADYVREYNGRFLEVNFIGRIINENNDPISGARVTLGNQVQVTDQNGIVSFIDVEVQENFAYARAFANGYIDGSRVMIPDVSVGSQNNFTIKLFKFNEVASFDADQGGRTRFETEIGEGSITFRPGFTDEFGNQYHGDVAVSMNYLDPLNPDTANTMPGDLYGLTENFDQVALGSYGMLEVELRGSSGEKLQIIAPARLKMPIHPDQLATAASTVPMWSFNEHAGVWYEEAVAYKNGSHYVSDVPHFSFWNCDAPFPVIDFSATVIDAATLNPLSGLSVEITYNGFSRYGTTNSSGIVSGKLPSNQPMTISIWDVCGNLVYSGALGPFATTTNITIPVTINPVQIFTLSGTVDDCIPAPVTNGYLTLTNATTGQFIATISVTAGTYSYTGIGCVLPVNITITAVDFSTAQGSTTTTTVNPGANTQNISICGGLANEYIRYRINGGAWQYDLVQPNGGIRAGTYILAQATNSTSGTIIFSNTATLGTGYPFGTGTNSMFIERLGDIDGINQNATMALATPMTFDLVAVGALGAYISIDFNGNYVDNNGVQKTIQGESRIYRDY</sequence>
<proteinExistence type="predicted"/>
<protein>
    <submittedName>
        <fullName evidence="2">Uncharacterized protein family UPF0560</fullName>
    </submittedName>
</protein>
<reference evidence="2 3" key="1">
    <citation type="submission" date="2018-02" db="EMBL/GenBank/DDBJ databases">
        <title>Genomic Encyclopedia of Archaeal and Bacterial Type Strains, Phase II (KMG-II): from individual species to whole genera.</title>
        <authorList>
            <person name="Goeker M."/>
        </authorList>
    </citation>
    <scope>NUCLEOTIDE SEQUENCE [LARGE SCALE GENOMIC DNA]</scope>
    <source>
        <strain evidence="2 3">DSM 16809</strain>
    </source>
</reference>
<dbReference type="RefSeq" id="WP_104514802.1">
    <property type="nucleotide sequence ID" value="NZ_MQVW01000002.1"/>
</dbReference>
<organism evidence="2 3">
    <name type="scientific">Nonlabens xylanidelens</name>
    <dbReference type="NCBI Taxonomy" id="191564"/>
    <lineage>
        <taxon>Bacteria</taxon>
        <taxon>Pseudomonadati</taxon>
        <taxon>Bacteroidota</taxon>
        <taxon>Flavobacteriia</taxon>
        <taxon>Flavobacteriales</taxon>
        <taxon>Flavobacteriaceae</taxon>
        <taxon>Nonlabens</taxon>
    </lineage>
</organism>
<evidence type="ECO:0000313" key="2">
    <source>
        <dbReference type="EMBL" id="PPK95489.1"/>
    </source>
</evidence>
<feature type="signal peptide" evidence="1">
    <location>
        <begin position="1"/>
        <end position="23"/>
    </location>
</feature>
<dbReference type="PROSITE" id="PS51257">
    <property type="entry name" value="PROKAR_LIPOPROTEIN"/>
    <property type="match status" value="1"/>
</dbReference>
<dbReference type="AlphaFoldDB" id="A0A2S6IMQ5"/>
<comment type="caution">
    <text evidence="2">The sequence shown here is derived from an EMBL/GenBank/DDBJ whole genome shotgun (WGS) entry which is preliminary data.</text>
</comment>
<dbReference type="Proteomes" id="UP000239002">
    <property type="component" value="Unassembled WGS sequence"/>
</dbReference>
<keyword evidence="1" id="KW-0732">Signal</keyword>
<keyword evidence="3" id="KW-1185">Reference proteome</keyword>
<accession>A0A2S6IMQ5</accession>